<keyword evidence="1" id="KW-1133">Transmembrane helix</keyword>
<evidence type="ECO:0000313" key="3">
    <source>
        <dbReference type="Proteomes" id="UP000179052"/>
    </source>
</evidence>
<evidence type="ECO:0000313" key="2">
    <source>
        <dbReference type="EMBL" id="OHA10291.1"/>
    </source>
</evidence>
<dbReference type="EMBL" id="MHQV01000033">
    <property type="protein sequence ID" value="OHA10291.1"/>
    <property type="molecule type" value="Genomic_DNA"/>
</dbReference>
<keyword evidence="1" id="KW-0812">Transmembrane</keyword>
<accession>A0A1G2LHJ7</accession>
<keyword evidence="1" id="KW-0472">Membrane</keyword>
<organism evidence="2 3">
    <name type="scientific">Candidatus Sungbacteria bacterium RIFCSPLOWO2_02_FULL_48_13b</name>
    <dbReference type="NCBI Taxonomy" id="1802283"/>
    <lineage>
        <taxon>Bacteria</taxon>
        <taxon>Candidatus Sungiibacteriota</taxon>
    </lineage>
</organism>
<name>A0A1G2LHJ7_9BACT</name>
<sequence>MSWFLTPRDFDLALALLSIDCSSGQVMNFVWPESHHALEIRLLVTSLSNHLSQAREPCRRSSGMVTEKKRFALVVACGIAVVILRLAPLAQDIFAIFLWGNLAVQPS</sequence>
<proteinExistence type="predicted"/>
<dbReference type="AlphaFoldDB" id="A0A1G2LHJ7"/>
<feature type="transmembrane region" description="Helical" evidence="1">
    <location>
        <begin position="71"/>
        <end position="99"/>
    </location>
</feature>
<protein>
    <submittedName>
        <fullName evidence="2">Uncharacterized protein</fullName>
    </submittedName>
</protein>
<comment type="caution">
    <text evidence="2">The sequence shown here is derived from an EMBL/GenBank/DDBJ whole genome shotgun (WGS) entry which is preliminary data.</text>
</comment>
<evidence type="ECO:0000256" key="1">
    <source>
        <dbReference type="SAM" id="Phobius"/>
    </source>
</evidence>
<dbReference type="Proteomes" id="UP000179052">
    <property type="component" value="Unassembled WGS sequence"/>
</dbReference>
<reference evidence="2 3" key="1">
    <citation type="journal article" date="2016" name="Nat. Commun.">
        <title>Thousands of microbial genomes shed light on interconnected biogeochemical processes in an aquifer system.</title>
        <authorList>
            <person name="Anantharaman K."/>
            <person name="Brown C.T."/>
            <person name="Hug L.A."/>
            <person name="Sharon I."/>
            <person name="Castelle C.J."/>
            <person name="Probst A.J."/>
            <person name="Thomas B.C."/>
            <person name="Singh A."/>
            <person name="Wilkins M.J."/>
            <person name="Karaoz U."/>
            <person name="Brodie E.L."/>
            <person name="Williams K.H."/>
            <person name="Hubbard S.S."/>
            <person name="Banfield J.F."/>
        </authorList>
    </citation>
    <scope>NUCLEOTIDE SEQUENCE [LARGE SCALE GENOMIC DNA]</scope>
</reference>
<gene>
    <name evidence="2" type="ORF">A3H71_02145</name>
</gene>